<feature type="compositionally biased region" description="Low complexity" evidence="1">
    <location>
        <begin position="484"/>
        <end position="495"/>
    </location>
</feature>
<keyword evidence="3" id="KW-0261">Viral envelope protein</keyword>
<sequence length="1017" mass="109245">MNSISYLDSVLSRSFASDKNIKRSRSYSSIPGSSQGRRRSSSSSGPPPSSRSSSPHRRTRAAEADIRSSSNSSYPYPAKLRRTGSTPAGVSTSHRYYRHDDGDGTSDQGEGNDDAADADGLPRARWSALWGLTGWLDDAINPSGTTPPPRSRKTSSTKSSGSRGRIDEAQGPPPDGLRRSRRVPSLDSLLMASSAPVRRSPRRTASSGTAAQVPIVRAKQPSAPVDEESRPRRRSSNGRKSRFGHAACLTMTGVAAPDPAEVALRSEDAEQLDERDMMSEREREDIVDFDGGDFAPDDLDAVGAVSGSPRRYGPSQHLRQESGDSQSGASSAGSTESGDPFVGQGLLDQTASGARLPPPAPDIPEMGIPVSHQAASSSSAPPPPCDAEKASMLSIFQKASRHVSQQAAAQDSDGLASGQSSSSPQPVSPPPSTSSMRQDNEAPTDGLSNMRRRPSRKAHGRQDSNEMAQPTSDGWLKARPPYPHSASSIPASSPFAPRRWRFSPSRAFRRALIALRDILIVILSTPLRGMQLLAGRPRRARYIREADLKGDIMAQPEREAVAVLLREKRLGDGDDAASFASSDASEIASKKGDAELDDKMGRPRSLSSLRFAAADGNVHKLPRSNSGRPRTPRPEIAPSELFPAEATPGHAEDRASPADTDARSGKDSDDEEPVTEEQAAARAEKQRLARLAAGGRAEESGHPQRPPLVPTRSRLLPNPHPIDPMLAHDRKAQPVDEAMAREEARLQAERKAKVDERRAARRTAQLNPAAAKAALEAAPAAAAAAGGTHAMAKVPRGPSSSIIHHTPKILVLDLDETLIHSTSRSPTTYYNGAGRRVSTGGGGILGLESLGAVLGLRANENPGRIRPHMVEVVLDGRSVLYHVYKRPWVDYFLRKVASWYHVVIFTASVQEYADPVIDWLDQGRGLIGGRLFREACTYKNGSYVKNLQVVDPDLSAVCLVDNSPASYAHNQANGIPIEGWTHDPNDEALLDLLPVLDSLRFATDVRHILGIRGFSSS</sequence>
<evidence type="ECO:0000313" key="4">
    <source>
        <dbReference type="Proteomes" id="UP000323386"/>
    </source>
</evidence>
<dbReference type="InterPro" id="IPR011948">
    <property type="entry name" value="Dullard_phosphatase"/>
</dbReference>
<dbReference type="PANTHER" id="PTHR12210">
    <property type="entry name" value="DULLARD PROTEIN PHOSPHATASE"/>
    <property type="match status" value="1"/>
</dbReference>
<feature type="region of interest" description="Disordered" evidence="1">
    <location>
        <begin position="14"/>
        <end position="120"/>
    </location>
</feature>
<reference evidence="3 4" key="1">
    <citation type="submission" date="2018-03" db="EMBL/GenBank/DDBJ databases">
        <authorList>
            <person name="Guldener U."/>
        </authorList>
    </citation>
    <scope>NUCLEOTIDE SEQUENCE [LARGE SCALE GENOMIC DNA]</scope>
    <source>
        <strain evidence="3 4">DAOM196992</strain>
    </source>
</reference>
<dbReference type="OrthoDB" id="277011at2759"/>
<dbReference type="SUPFAM" id="SSF56784">
    <property type="entry name" value="HAD-like"/>
    <property type="match status" value="1"/>
</dbReference>
<dbReference type="InterPro" id="IPR036412">
    <property type="entry name" value="HAD-like_sf"/>
</dbReference>
<dbReference type="Gene3D" id="3.40.50.1000">
    <property type="entry name" value="HAD superfamily/HAD-like"/>
    <property type="match status" value="1"/>
</dbReference>
<dbReference type="NCBIfam" id="TIGR02251">
    <property type="entry name" value="HIF-SF_euk"/>
    <property type="match status" value="1"/>
</dbReference>
<evidence type="ECO:0000256" key="1">
    <source>
        <dbReference type="SAM" id="MobiDB-lite"/>
    </source>
</evidence>
<feature type="compositionally biased region" description="Polar residues" evidence="1">
    <location>
        <begin position="83"/>
        <end position="94"/>
    </location>
</feature>
<accession>A0A5C3F5K9</accession>
<feature type="compositionally biased region" description="Basic and acidic residues" evidence="1">
    <location>
        <begin position="588"/>
        <end position="601"/>
    </location>
</feature>
<feature type="compositionally biased region" description="Acidic residues" evidence="1">
    <location>
        <begin position="287"/>
        <end position="300"/>
    </location>
</feature>
<feature type="compositionally biased region" description="Basic and acidic residues" evidence="1">
    <location>
        <begin position="264"/>
        <end position="286"/>
    </location>
</feature>
<dbReference type="InterPro" id="IPR050365">
    <property type="entry name" value="TIM50"/>
</dbReference>
<dbReference type="InterPro" id="IPR004274">
    <property type="entry name" value="FCP1_dom"/>
</dbReference>
<dbReference type="GO" id="GO:0016791">
    <property type="term" value="F:phosphatase activity"/>
    <property type="evidence" value="ECO:0007669"/>
    <property type="project" value="InterPro"/>
</dbReference>
<name>A0A5C3F5K9_9BASI</name>
<feature type="compositionally biased region" description="Low complexity" evidence="1">
    <location>
        <begin position="26"/>
        <end position="35"/>
    </location>
</feature>
<dbReference type="SMART" id="SM00577">
    <property type="entry name" value="CPDc"/>
    <property type="match status" value="1"/>
</dbReference>
<feature type="compositionally biased region" description="Basic and acidic residues" evidence="1">
    <location>
        <begin position="650"/>
        <end position="667"/>
    </location>
</feature>
<dbReference type="Pfam" id="PF03031">
    <property type="entry name" value="NIF"/>
    <property type="match status" value="1"/>
</dbReference>
<dbReference type="AlphaFoldDB" id="A0A5C3F5K9"/>
<feature type="compositionally biased region" description="Basic residues" evidence="1">
    <location>
        <begin position="231"/>
        <end position="243"/>
    </location>
</feature>
<evidence type="ECO:0000313" key="3">
    <source>
        <dbReference type="EMBL" id="SPO38699.1"/>
    </source>
</evidence>
<feature type="compositionally biased region" description="Low complexity" evidence="1">
    <location>
        <begin position="576"/>
        <end position="585"/>
    </location>
</feature>
<proteinExistence type="predicted"/>
<dbReference type="FunFam" id="3.40.50.1000:FF:000270">
    <property type="entry name" value="Nuclear envelope-endoplasmic reticulum network protein"/>
    <property type="match status" value="1"/>
</dbReference>
<keyword evidence="4" id="KW-1185">Reference proteome</keyword>
<dbReference type="CDD" id="cd07521">
    <property type="entry name" value="HAD_FCP1-like"/>
    <property type="match status" value="1"/>
</dbReference>
<feature type="compositionally biased region" description="Low complexity" evidence="1">
    <location>
        <begin position="323"/>
        <end position="339"/>
    </location>
</feature>
<evidence type="ECO:0000259" key="2">
    <source>
        <dbReference type="PROSITE" id="PS50969"/>
    </source>
</evidence>
<organism evidence="3 4">
    <name type="scientific">Pseudozyma flocculosa</name>
    <dbReference type="NCBI Taxonomy" id="84751"/>
    <lineage>
        <taxon>Eukaryota</taxon>
        <taxon>Fungi</taxon>
        <taxon>Dikarya</taxon>
        <taxon>Basidiomycota</taxon>
        <taxon>Ustilaginomycotina</taxon>
        <taxon>Ustilaginomycetes</taxon>
        <taxon>Ustilaginales</taxon>
        <taxon>Ustilaginaceae</taxon>
        <taxon>Pseudozyma</taxon>
    </lineage>
</organism>
<dbReference type="InterPro" id="IPR023214">
    <property type="entry name" value="HAD_sf"/>
</dbReference>
<feature type="region of interest" description="Disordered" evidence="1">
    <location>
        <begin position="574"/>
        <end position="726"/>
    </location>
</feature>
<feature type="region of interest" description="Disordered" evidence="1">
    <location>
        <begin position="136"/>
        <end position="495"/>
    </location>
</feature>
<feature type="compositionally biased region" description="Basic residues" evidence="1">
    <location>
        <begin position="450"/>
        <end position="459"/>
    </location>
</feature>
<dbReference type="Proteomes" id="UP000323386">
    <property type="component" value="Unassembled WGS sequence"/>
</dbReference>
<keyword evidence="3" id="KW-0946">Virion</keyword>
<dbReference type="EMBL" id="OOIP01000011">
    <property type="protein sequence ID" value="SPO38699.1"/>
    <property type="molecule type" value="Genomic_DNA"/>
</dbReference>
<dbReference type="PROSITE" id="PS50969">
    <property type="entry name" value="FCP1"/>
    <property type="match status" value="1"/>
</dbReference>
<feature type="domain" description="FCP1 homology" evidence="2">
    <location>
        <begin position="803"/>
        <end position="999"/>
    </location>
</feature>
<protein>
    <submittedName>
        <fullName evidence="3">Related to nuclear envelope protein NEM1</fullName>
    </submittedName>
</protein>
<feature type="compositionally biased region" description="Low complexity" evidence="1">
    <location>
        <begin position="192"/>
        <end position="207"/>
    </location>
</feature>
<gene>
    <name evidence="3" type="ORF">PSFLO_04178</name>
</gene>